<protein>
    <submittedName>
        <fullName evidence="4">Uncharacterized protein LOC34623465</fullName>
    </submittedName>
</protein>
<evidence type="ECO:0000256" key="1">
    <source>
        <dbReference type="SAM" id="Coils"/>
    </source>
</evidence>
<dbReference type="GeneID" id="34623465"/>
<reference evidence="4" key="1">
    <citation type="submission" date="2025-08" db="UniProtKB">
        <authorList>
            <consortium name="RefSeq"/>
        </authorList>
    </citation>
    <scope>IDENTIFICATION</scope>
</reference>
<feature type="region of interest" description="Disordered" evidence="2">
    <location>
        <begin position="897"/>
        <end position="942"/>
    </location>
</feature>
<gene>
    <name evidence="4" type="primary">LOC34623465</name>
</gene>
<feature type="coiled-coil region" evidence="1">
    <location>
        <begin position="349"/>
        <end position="411"/>
    </location>
</feature>
<keyword evidence="1" id="KW-0175">Coiled coil</keyword>
<feature type="coiled-coil region" evidence="1">
    <location>
        <begin position="492"/>
        <end position="526"/>
    </location>
</feature>
<dbReference type="Proteomes" id="UP000515125">
    <property type="component" value="Unplaced"/>
</dbReference>
<evidence type="ECO:0000256" key="2">
    <source>
        <dbReference type="SAM" id="MobiDB-lite"/>
    </source>
</evidence>
<accession>A0A6P5WE03</accession>
<feature type="coiled-coil region" evidence="1">
    <location>
        <begin position="750"/>
        <end position="791"/>
    </location>
</feature>
<organism evidence="3 4">
    <name type="scientific">Cyclospora cayetanensis</name>
    <dbReference type="NCBI Taxonomy" id="88456"/>
    <lineage>
        <taxon>Eukaryota</taxon>
        <taxon>Sar</taxon>
        <taxon>Alveolata</taxon>
        <taxon>Apicomplexa</taxon>
        <taxon>Conoidasida</taxon>
        <taxon>Coccidia</taxon>
        <taxon>Eucoccidiorida</taxon>
        <taxon>Eimeriorina</taxon>
        <taxon>Eimeriidae</taxon>
        <taxon>Cyclospora</taxon>
    </lineage>
</organism>
<dbReference type="RefSeq" id="XP_022592526.2">
    <property type="nucleotide sequence ID" value="XM_022736586.2"/>
</dbReference>
<sequence length="958" mass="107089">MESRPGENSSPVPHEPGVDAQDALCNYLRKLYLLGTATHTVAGPPLSMWEPGELGADEGDRFRKQLVAYHHDGAVILSEEYGNEFTATVTETEGLQHTKTGSIQRAVGSDDSTLLSSEYHGGLEGPGSSVEAVDLEEVPSGVPELASACESVWDTETSQQGKGGPGFPRLLHLASANLLVLALLYIIVGLRSLAAAESRDKEEKKAIEKEKAALQAAISQEAAKAEFTRAEVKLGPDNRAITQSIVEYAREMEPKLAAKYAKAMANARTAKEILERAKKSPQEAVSAQDAAMVELELADQMKGVSEEQLPEFLEKIRQEDILASMWLELLDNCIGLARAQTPEEASRAKQSHLAHLDEYQGRYQELMEELPVQKALLKQEMMLDKSLDEDIAGLEKQVEEAEQKISDQELAFGPDRKTADELTKEAMDRLRNQRKLTAKLREESAMNRVSWYALQQAENSLKENKKQLGILLSSKSLMPTDYESLELTPGALHLEEKQLLKAEKHLKALEDERALLVAEHEALKLKCDETVNNKNIAAKLLEMVKIPQEELLSLKDASEGTGGEEMKHHDVRMEGKLVNTAVRRALEKLEQFETNRTKQESVDRNLVVASSAVKRWGREVEKLKAHMELRMRDPMAFGTAAQEELTRRMAKKKDVAISLRDRFSGFSSFIFDHPDSSIALSLWTKDVAPYANAYVLSIQEFVQDLSRLRLADAFTQDYLWNRQLIEDLQLKPIEDLMRDVTAGSEGALQKERVSSRLESLKSELSTLETQEQAIKQEIQELRTQLELMTDSGFWNSSMPQLITGTSTYIERQTAMLNFLGRRKEWLQGVTEGDVQQEVQQCFMDAVRVSGERLTRYGPDPSILDALHNAHKTAIGDVAANLKKIMADHRVDEETLAPAYNKSRFPTHKRSEDISDQPGFPARGPTEFGGEVHDKLPEPVSRLNFDDGFTGETYVSEIQ</sequence>
<proteinExistence type="predicted"/>
<name>A0A6P5WE03_9EIME</name>
<keyword evidence="3" id="KW-1185">Reference proteome</keyword>
<evidence type="ECO:0000313" key="3">
    <source>
        <dbReference type="Proteomes" id="UP000515125"/>
    </source>
</evidence>
<evidence type="ECO:0000313" key="4">
    <source>
        <dbReference type="RefSeq" id="XP_022592526.2"/>
    </source>
</evidence>
<dbReference type="AlphaFoldDB" id="A0A6P5WE03"/>